<keyword evidence="1" id="KW-0863">Zinc-finger</keyword>
<proteinExistence type="predicted"/>
<reference evidence="3" key="1">
    <citation type="journal article" date="2019" name="bioRxiv">
        <title>The Genome of the Zebra Mussel, Dreissena polymorpha: A Resource for Invasive Species Research.</title>
        <authorList>
            <person name="McCartney M.A."/>
            <person name="Auch B."/>
            <person name="Kono T."/>
            <person name="Mallez S."/>
            <person name="Zhang Y."/>
            <person name="Obille A."/>
            <person name="Becker A."/>
            <person name="Abrahante J.E."/>
            <person name="Garbe J."/>
            <person name="Badalamenti J.P."/>
            <person name="Herman A."/>
            <person name="Mangelson H."/>
            <person name="Liachko I."/>
            <person name="Sullivan S."/>
            <person name="Sone E.D."/>
            <person name="Koren S."/>
            <person name="Silverstein K.A.T."/>
            <person name="Beckman K.B."/>
            <person name="Gohl D.M."/>
        </authorList>
    </citation>
    <scope>NUCLEOTIDE SEQUENCE</scope>
    <source>
        <strain evidence="3">Duluth1</strain>
        <tissue evidence="3">Whole animal</tissue>
    </source>
</reference>
<dbReference type="GO" id="GO:0003676">
    <property type="term" value="F:nucleic acid binding"/>
    <property type="evidence" value="ECO:0007669"/>
    <property type="project" value="InterPro"/>
</dbReference>
<keyword evidence="1" id="KW-0479">Metal-binding</keyword>
<keyword evidence="4" id="KW-1185">Reference proteome</keyword>
<dbReference type="Gene3D" id="4.10.60.10">
    <property type="entry name" value="Zinc finger, CCHC-type"/>
    <property type="match status" value="1"/>
</dbReference>
<keyword evidence="1" id="KW-0862">Zinc</keyword>
<name>A0A9D4LXT6_DREPO</name>
<dbReference type="SMART" id="SM00343">
    <property type="entry name" value="ZnF_C2HC"/>
    <property type="match status" value="2"/>
</dbReference>
<dbReference type="AlphaFoldDB" id="A0A9D4LXT6"/>
<dbReference type="PROSITE" id="PS50158">
    <property type="entry name" value="ZF_CCHC"/>
    <property type="match status" value="1"/>
</dbReference>
<dbReference type="Proteomes" id="UP000828390">
    <property type="component" value="Unassembled WGS sequence"/>
</dbReference>
<accession>A0A9D4LXT6</accession>
<sequence>MPVCSLCSDSEHTSRTCPNIFCYNCEEPGHDLRGCKAPRRLNMVCFRCNMNGHDQKVSGRKT</sequence>
<dbReference type="EMBL" id="JAIWYP010000002">
    <property type="protein sequence ID" value="KAH3867110.1"/>
    <property type="molecule type" value="Genomic_DNA"/>
</dbReference>
<dbReference type="GO" id="GO:0008270">
    <property type="term" value="F:zinc ion binding"/>
    <property type="evidence" value="ECO:0007669"/>
    <property type="project" value="UniProtKB-KW"/>
</dbReference>
<evidence type="ECO:0000313" key="4">
    <source>
        <dbReference type="Proteomes" id="UP000828390"/>
    </source>
</evidence>
<evidence type="ECO:0000256" key="1">
    <source>
        <dbReference type="PROSITE-ProRule" id="PRU00047"/>
    </source>
</evidence>
<dbReference type="SUPFAM" id="SSF57756">
    <property type="entry name" value="Retrovirus zinc finger-like domains"/>
    <property type="match status" value="1"/>
</dbReference>
<comment type="caution">
    <text evidence="3">The sequence shown here is derived from an EMBL/GenBank/DDBJ whole genome shotgun (WGS) entry which is preliminary data.</text>
</comment>
<dbReference type="InterPro" id="IPR001878">
    <property type="entry name" value="Znf_CCHC"/>
</dbReference>
<feature type="domain" description="CCHC-type" evidence="2">
    <location>
        <begin position="22"/>
        <end position="36"/>
    </location>
</feature>
<gene>
    <name evidence="3" type="ORF">DPMN_030235</name>
</gene>
<organism evidence="3 4">
    <name type="scientific">Dreissena polymorpha</name>
    <name type="common">Zebra mussel</name>
    <name type="synonym">Mytilus polymorpha</name>
    <dbReference type="NCBI Taxonomy" id="45954"/>
    <lineage>
        <taxon>Eukaryota</taxon>
        <taxon>Metazoa</taxon>
        <taxon>Spiralia</taxon>
        <taxon>Lophotrochozoa</taxon>
        <taxon>Mollusca</taxon>
        <taxon>Bivalvia</taxon>
        <taxon>Autobranchia</taxon>
        <taxon>Heteroconchia</taxon>
        <taxon>Euheterodonta</taxon>
        <taxon>Imparidentia</taxon>
        <taxon>Neoheterodontei</taxon>
        <taxon>Myida</taxon>
        <taxon>Dreissenoidea</taxon>
        <taxon>Dreissenidae</taxon>
        <taxon>Dreissena</taxon>
    </lineage>
</organism>
<evidence type="ECO:0000313" key="3">
    <source>
        <dbReference type="EMBL" id="KAH3867110.1"/>
    </source>
</evidence>
<protein>
    <recommendedName>
        <fullName evidence="2">CCHC-type domain-containing protein</fullName>
    </recommendedName>
</protein>
<dbReference type="InterPro" id="IPR036875">
    <property type="entry name" value="Znf_CCHC_sf"/>
</dbReference>
<reference evidence="3" key="2">
    <citation type="submission" date="2020-11" db="EMBL/GenBank/DDBJ databases">
        <authorList>
            <person name="McCartney M.A."/>
            <person name="Auch B."/>
            <person name="Kono T."/>
            <person name="Mallez S."/>
            <person name="Becker A."/>
            <person name="Gohl D.M."/>
            <person name="Silverstein K.A.T."/>
            <person name="Koren S."/>
            <person name="Bechman K.B."/>
            <person name="Herman A."/>
            <person name="Abrahante J.E."/>
            <person name="Garbe J."/>
        </authorList>
    </citation>
    <scope>NUCLEOTIDE SEQUENCE</scope>
    <source>
        <strain evidence="3">Duluth1</strain>
        <tissue evidence="3">Whole animal</tissue>
    </source>
</reference>
<evidence type="ECO:0000259" key="2">
    <source>
        <dbReference type="PROSITE" id="PS50158"/>
    </source>
</evidence>